<dbReference type="PROSITE" id="PS51755">
    <property type="entry name" value="OMPR_PHOB"/>
    <property type="match status" value="1"/>
</dbReference>
<dbReference type="SUPFAM" id="SSF52540">
    <property type="entry name" value="P-loop containing nucleoside triphosphate hydrolases"/>
    <property type="match status" value="1"/>
</dbReference>
<dbReference type="Pfam" id="PF03704">
    <property type="entry name" value="BTAD"/>
    <property type="match status" value="1"/>
</dbReference>
<evidence type="ECO:0000256" key="5">
    <source>
        <dbReference type="PROSITE-ProRule" id="PRU01091"/>
    </source>
</evidence>
<feature type="domain" description="OmpR/PhoB-type" evidence="7">
    <location>
        <begin position="27"/>
        <end position="124"/>
    </location>
</feature>
<dbReference type="EMBL" id="BLAD01000046">
    <property type="protein sequence ID" value="GES00681.1"/>
    <property type="molecule type" value="Genomic_DNA"/>
</dbReference>
<dbReference type="GO" id="GO:0000160">
    <property type="term" value="P:phosphorelay signal transduction system"/>
    <property type="evidence" value="ECO:0007669"/>
    <property type="project" value="InterPro"/>
</dbReference>
<evidence type="ECO:0000256" key="6">
    <source>
        <dbReference type="SAM" id="MobiDB-lite"/>
    </source>
</evidence>
<comment type="similarity">
    <text evidence="1">Belongs to the AfsR/DnrI/RedD regulatory family.</text>
</comment>
<name>A0A5M3W0P0_9ACTN</name>
<dbReference type="SUPFAM" id="SSF46894">
    <property type="entry name" value="C-terminal effector domain of the bipartite response regulators"/>
    <property type="match status" value="1"/>
</dbReference>
<sequence>MALASVGGTAKSLRNAPSRAEIRPAGQSQGSPQPVTVRLLGPLDALFGVTANCVSGLRRKTALATLALRMGKVVSCDQLIDIVWGGQSPATAVNTLQSHISYLRRLFGARESIVTHPAGYCLVQGDVTTDVRIAEQLIDEARRSADPRRRVALLKDTLALWRGQPLDELSAHPWLDEQAERLERIRLSAVNLFTQARLDLGDHTALIPELEDLTRQHSFDEDLHRQLMLALYRAGRQADALSVFHQIRGRLREELGVAPGRPLQALEEAILHHDASLDPPPPMPARGARLTGPAGAVIPAQLPPRGGRIIGRLAELGQLDRALTRAPGTTAILTLAGAPGVGKSALAVHWAQRVAARFPDGQLYVDLRGFDPSRPAMDVADALHGFLNALAAPPNAVPAGLEAQVGLYRSLLASKRILVVLDNARDAAHVRPLLPGSPGCVAVVTSRTQLTPLVITEGADQLLLGPLPPEEAYVLLASRLGEERVRAERDAAEEIIEQCGGLPLALAIAAARTGARPLARLAADLRAPLDVLTGGDPATDLRAVFSSSYRSLSSDAATLFRRLGSLLDPGVTPQAAAELTGLPVHRVRLLLDELAGAHLLTRHSRDRYLLTGLLRVYAAELCVQHSG</sequence>
<dbReference type="InterPro" id="IPR005158">
    <property type="entry name" value="BTAD"/>
</dbReference>
<dbReference type="InterPro" id="IPR016032">
    <property type="entry name" value="Sig_transdc_resp-reg_C-effctor"/>
</dbReference>
<evidence type="ECO:0000313" key="8">
    <source>
        <dbReference type="EMBL" id="GES00681.1"/>
    </source>
</evidence>
<dbReference type="InterPro" id="IPR036388">
    <property type="entry name" value="WH-like_DNA-bd_sf"/>
</dbReference>
<dbReference type="InterPro" id="IPR051677">
    <property type="entry name" value="AfsR-DnrI-RedD_regulator"/>
</dbReference>
<dbReference type="GO" id="GO:0006355">
    <property type="term" value="P:regulation of DNA-templated transcription"/>
    <property type="evidence" value="ECO:0007669"/>
    <property type="project" value="InterPro"/>
</dbReference>
<proteinExistence type="inferred from homology"/>
<gene>
    <name evidence="8" type="ORF">Acor_27450</name>
</gene>
<keyword evidence="3 5" id="KW-0238">DNA-binding</keyword>
<dbReference type="SUPFAM" id="SSF48452">
    <property type="entry name" value="TPR-like"/>
    <property type="match status" value="1"/>
</dbReference>
<keyword evidence="9" id="KW-1185">Reference proteome</keyword>
<reference evidence="8 9" key="1">
    <citation type="submission" date="2019-10" db="EMBL/GenBank/DDBJ databases">
        <title>Whole genome shotgun sequence of Acrocarpospora corrugata NBRC 13972.</title>
        <authorList>
            <person name="Ichikawa N."/>
            <person name="Kimura A."/>
            <person name="Kitahashi Y."/>
            <person name="Komaki H."/>
            <person name="Oguchi A."/>
        </authorList>
    </citation>
    <scope>NUCLEOTIDE SEQUENCE [LARGE SCALE GENOMIC DNA]</scope>
    <source>
        <strain evidence="8 9">NBRC 13972</strain>
    </source>
</reference>
<keyword evidence="2" id="KW-0805">Transcription regulation</keyword>
<evidence type="ECO:0000256" key="4">
    <source>
        <dbReference type="ARBA" id="ARBA00023163"/>
    </source>
</evidence>
<dbReference type="InterPro" id="IPR027417">
    <property type="entry name" value="P-loop_NTPase"/>
</dbReference>
<evidence type="ECO:0000256" key="1">
    <source>
        <dbReference type="ARBA" id="ARBA00005820"/>
    </source>
</evidence>
<dbReference type="SMART" id="SM00862">
    <property type="entry name" value="Trans_reg_C"/>
    <property type="match status" value="1"/>
</dbReference>
<dbReference type="InterPro" id="IPR001867">
    <property type="entry name" value="OmpR/PhoB-type_DNA-bd"/>
</dbReference>
<organism evidence="8 9">
    <name type="scientific">Acrocarpospora corrugata</name>
    <dbReference type="NCBI Taxonomy" id="35763"/>
    <lineage>
        <taxon>Bacteria</taxon>
        <taxon>Bacillati</taxon>
        <taxon>Actinomycetota</taxon>
        <taxon>Actinomycetes</taxon>
        <taxon>Streptosporangiales</taxon>
        <taxon>Streptosporangiaceae</taxon>
        <taxon>Acrocarpospora</taxon>
    </lineage>
</organism>
<dbReference type="GO" id="GO:0003677">
    <property type="term" value="F:DNA binding"/>
    <property type="evidence" value="ECO:0007669"/>
    <property type="project" value="UniProtKB-UniRule"/>
</dbReference>
<evidence type="ECO:0000256" key="2">
    <source>
        <dbReference type="ARBA" id="ARBA00023015"/>
    </source>
</evidence>
<dbReference type="Proteomes" id="UP000334990">
    <property type="component" value="Unassembled WGS sequence"/>
</dbReference>
<keyword evidence="4" id="KW-0804">Transcription</keyword>
<feature type="region of interest" description="Disordered" evidence="6">
    <location>
        <begin position="1"/>
        <end position="34"/>
    </location>
</feature>
<dbReference type="PANTHER" id="PTHR35807:SF1">
    <property type="entry name" value="TRANSCRIPTIONAL REGULATOR REDD"/>
    <property type="match status" value="1"/>
</dbReference>
<dbReference type="PRINTS" id="PR00364">
    <property type="entry name" value="DISEASERSIST"/>
</dbReference>
<evidence type="ECO:0000256" key="3">
    <source>
        <dbReference type="ARBA" id="ARBA00023125"/>
    </source>
</evidence>
<feature type="DNA-binding region" description="OmpR/PhoB-type" evidence="5">
    <location>
        <begin position="27"/>
        <end position="124"/>
    </location>
</feature>
<evidence type="ECO:0000313" key="9">
    <source>
        <dbReference type="Proteomes" id="UP000334990"/>
    </source>
</evidence>
<protein>
    <recommendedName>
        <fullName evidence="7">OmpR/PhoB-type domain-containing protein</fullName>
    </recommendedName>
</protein>
<dbReference type="Gene3D" id="1.10.10.10">
    <property type="entry name" value="Winged helix-like DNA-binding domain superfamily/Winged helix DNA-binding domain"/>
    <property type="match status" value="1"/>
</dbReference>
<dbReference type="Gene3D" id="3.40.50.300">
    <property type="entry name" value="P-loop containing nucleotide triphosphate hydrolases"/>
    <property type="match status" value="1"/>
</dbReference>
<dbReference type="InterPro" id="IPR011990">
    <property type="entry name" value="TPR-like_helical_dom_sf"/>
</dbReference>
<dbReference type="GO" id="GO:0043531">
    <property type="term" value="F:ADP binding"/>
    <property type="evidence" value="ECO:0007669"/>
    <property type="project" value="InterPro"/>
</dbReference>
<dbReference type="Gene3D" id="1.25.40.10">
    <property type="entry name" value="Tetratricopeptide repeat domain"/>
    <property type="match status" value="1"/>
</dbReference>
<dbReference type="AlphaFoldDB" id="A0A5M3W0P0"/>
<dbReference type="CDD" id="cd15831">
    <property type="entry name" value="BTAD"/>
    <property type="match status" value="1"/>
</dbReference>
<evidence type="ECO:0000259" key="7">
    <source>
        <dbReference type="PROSITE" id="PS51755"/>
    </source>
</evidence>
<dbReference type="Pfam" id="PF00486">
    <property type="entry name" value="Trans_reg_C"/>
    <property type="match status" value="1"/>
</dbReference>
<dbReference type="SMART" id="SM01043">
    <property type="entry name" value="BTAD"/>
    <property type="match status" value="1"/>
</dbReference>
<dbReference type="PANTHER" id="PTHR35807">
    <property type="entry name" value="TRANSCRIPTIONAL REGULATOR REDD-RELATED"/>
    <property type="match status" value="1"/>
</dbReference>
<accession>A0A5M3W0P0</accession>
<comment type="caution">
    <text evidence="8">The sequence shown here is derived from an EMBL/GenBank/DDBJ whole genome shotgun (WGS) entry which is preliminary data.</text>
</comment>